<evidence type="ECO:0000313" key="1">
    <source>
        <dbReference type="EMBL" id="KAI4356250.1"/>
    </source>
</evidence>
<accession>A0ACB9Q6P0</accession>
<comment type="caution">
    <text evidence="1">The sequence shown here is derived from an EMBL/GenBank/DDBJ whole genome shotgun (WGS) entry which is preliminary data.</text>
</comment>
<name>A0ACB9Q6P0_BAUVA</name>
<organism evidence="1 2">
    <name type="scientific">Bauhinia variegata</name>
    <name type="common">Purple orchid tree</name>
    <name type="synonym">Phanera variegata</name>
    <dbReference type="NCBI Taxonomy" id="167791"/>
    <lineage>
        <taxon>Eukaryota</taxon>
        <taxon>Viridiplantae</taxon>
        <taxon>Streptophyta</taxon>
        <taxon>Embryophyta</taxon>
        <taxon>Tracheophyta</taxon>
        <taxon>Spermatophyta</taxon>
        <taxon>Magnoliopsida</taxon>
        <taxon>eudicotyledons</taxon>
        <taxon>Gunneridae</taxon>
        <taxon>Pentapetalae</taxon>
        <taxon>rosids</taxon>
        <taxon>fabids</taxon>
        <taxon>Fabales</taxon>
        <taxon>Fabaceae</taxon>
        <taxon>Cercidoideae</taxon>
        <taxon>Cercideae</taxon>
        <taxon>Bauhiniinae</taxon>
        <taxon>Bauhinia</taxon>
    </lineage>
</organism>
<keyword evidence="2" id="KW-1185">Reference proteome</keyword>
<gene>
    <name evidence="1" type="ORF">L6164_000284</name>
</gene>
<reference evidence="1 2" key="1">
    <citation type="journal article" date="2022" name="DNA Res.">
        <title>Chromosomal-level genome assembly of the orchid tree Bauhinia variegata (Leguminosae; Cercidoideae) supports the allotetraploid origin hypothesis of Bauhinia.</title>
        <authorList>
            <person name="Zhong Y."/>
            <person name="Chen Y."/>
            <person name="Zheng D."/>
            <person name="Pang J."/>
            <person name="Liu Y."/>
            <person name="Luo S."/>
            <person name="Meng S."/>
            <person name="Qian L."/>
            <person name="Wei D."/>
            <person name="Dai S."/>
            <person name="Zhou R."/>
        </authorList>
    </citation>
    <scope>NUCLEOTIDE SEQUENCE [LARGE SCALE GENOMIC DNA]</scope>
    <source>
        <strain evidence="1">BV-YZ2020</strain>
    </source>
</reference>
<sequence length="152" mass="17446">MSNLSLDTVEVLGMSLGVGCNYFRDFFEDNESLMRLNYYPRCQKPDLALGTGPHNDPISIAIFHEDYVGGPQVLVDGQWYCITLNPDAFVVNIGDTFMDKVVKPPEVLVNQENPRKYPDFTWPRLLEFTQLHYRVHNGTLDAFTGWLQEKNN</sequence>
<dbReference type="Proteomes" id="UP000828941">
    <property type="component" value="Chromosome 1"/>
</dbReference>
<dbReference type="EMBL" id="CM039426">
    <property type="protein sequence ID" value="KAI4356250.1"/>
    <property type="molecule type" value="Genomic_DNA"/>
</dbReference>
<proteinExistence type="predicted"/>
<protein>
    <submittedName>
        <fullName evidence="1">Uncharacterized protein</fullName>
    </submittedName>
</protein>
<evidence type="ECO:0000313" key="2">
    <source>
        <dbReference type="Proteomes" id="UP000828941"/>
    </source>
</evidence>